<feature type="repeat" description="WD" evidence="1">
    <location>
        <begin position="251"/>
        <end position="283"/>
    </location>
</feature>
<dbReference type="SMART" id="SM00320">
    <property type="entry name" value="WD40"/>
    <property type="match status" value="6"/>
</dbReference>
<dbReference type="Proteomes" id="UP001139488">
    <property type="component" value="Unassembled WGS sequence"/>
</dbReference>
<evidence type="ECO:0000256" key="1">
    <source>
        <dbReference type="PROSITE-ProRule" id="PRU00221"/>
    </source>
</evidence>
<dbReference type="AlphaFoldDB" id="A0A9X1WGW6"/>
<dbReference type="Pfam" id="PF00400">
    <property type="entry name" value="WD40"/>
    <property type="match status" value="1"/>
</dbReference>
<gene>
    <name evidence="2" type="ORF">LNL84_15195</name>
</gene>
<protein>
    <submittedName>
        <fullName evidence="2">Uncharacterized protein</fullName>
    </submittedName>
</protein>
<reference evidence="2" key="1">
    <citation type="submission" date="2021-11" db="EMBL/GenBank/DDBJ databases">
        <title>Vibrio ZSDE26 sp. nov. and Vibrio ZSDZ34 sp. nov., isolated from coastal seawater in Qingdao.</title>
        <authorList>
            <person name="Zhang P."/>
        </authorList>
    </citation>
    <scope>NUCLEOTIDE SEQUENCE</scope>
    <source>
        <strain evidence="2">ZSDZ34</strain>
    </source>
</reference>
<keyword evidence="1" id="KW-0853">WD repeat</keyword>
<sequence length="329" mass="36535">MRIISHSAMWLIVISLLNGCFFSGQERQRWTLADQGTTSIALSRDARFALLYSKEKHLQLWDLSSSELLTQLGIQDPERNIISTIRFSDNGRFAVTATQTNFAVWDLAWSQSSGLWSVSDGLITDIAISNNGEEVLLGLTNGKAIFIDLVSGRRLEFLAHVEKVNSVSISPNGRYALTGGNDHNAYFWSTESGQILHHFPHKQRIRTVTLQRDGHLALTSDSGNHAIIWNLSSGKQQAQLKSWSRQLIFSSARFSDDGKLLVTGSPAARVSLWNTNSGERIESFEVELLKSISPPRAVVYDAAFDNNQHVVSAASSGVIQAWNSELNYE</sequence>
<organism evidence="2 3">
    <name type="scientific">Vibrio gelatinilyticus</name>
    <dbReference type="NCBI Taxonomy" id="2893468"/>
    <lineage>
        <taxon>Bacteria</taxon>
        <taxon>Pseudomonadati</taxon>
        <taxon>Pseudomonadota</taxon>
        <taxon>Gammaproteobacteria</taxon>
        <taxon>Vibrionales</taxon>
        <taxon>Vibrionaceae</taxon>
        <taxon>Vibrio</taxon>
    </lineage>
</organism>
<evidence type="ECO:0000313" key="3">
    <source>
        <dbReference type="Proteomes" id="UP001139488"/>
    </source>
</evidence>
<dbReference type="PANTHER" id="PTHR19879:SF9">
    <property type="entry name" value="TRANSCRIPTION INITIATION FACTOR TFIID SUBUNIT 5"/>
    <property type="match status" value="1"/>
</dbReference>
<keyword evidence="3" id="KW-1185">Reference proteome</keyword>
<dbReference type="InterPro" id="IPR011047">
    <property type="entry name" value="Quinoprotein_ADH-like_sf"/>
</dbReference>
<accession>A0A9X1WGW6</accession>
<dbReference type="EMBL" id="JAJNNZ010000013">
    <property type="protein sequence ID" value="MCJ2378165.1"/>
    <property type="molecule type" value="Genomic_DNA"/>
</dbReference>
<proteinExistence type="predicted"/>
<dbReference type="PROSITE" id="PS50082">
    <property type="entry name" value="WD_REPEATS_2"/>
    <property type="match status" value="2"/>
</dbReference>
<name>A0A9X1WGW6_9VIBR</name>
<feature type="repeat" description="WD" evidence="1">
    <location>
        <begin position="157"/>
        <end position="198"/>
    </location>
</feature>
<dbReference type="Gene3D" id="2.130.10.10">
    <property type="entry name" value="YVTN repeat-like/Quinoprotein amine dehydrogenase"/>
    <property type="match status" value="3"/>
</dbReference>
<dbReference type="RefSeq" id="WP_244358402.1">
    <property type="nucleotide sequence ID" value="NZ_JAJNNZ010000013.1"/>
</dbReference>
<dbReference type="InterPro" id="IPR001680">
    <property type="entry name" value="WD40_rpt"/>
</dbReference>
<dbReference type="SUPFAM" id="SSF50998">
    <property type="entry name" value="Quinoprotein alcohol dehydrogenase-like"/>
    <property type="match status" value="1"/>
</dbReference>
<comment type="caution">
    <text evidence="2">The sequence shown here is derived from an EMBL/GenBank/DDBJ whole genome shotgun (WGS) entry which is preliminary data.</text>
</comment>
<dbReference type="PROSITE" id="PS50294">
    <property type="entry name" value="WD_REPEATS_REGION"/>
    <property type="match status" value="1"/>
</dbReference>
<dbReference type="InterPro" id="IPR015943">
    <property type="entry name" value="WD40/YVTN_repeat-like_dom_sf"/>
</dbReference>
<dbReference type="PANTHER" id="PTHR19879">
    <property type="entry name" value="TRANSCRIPTION INITIATION FACTOR TFIID"/>
    <property type="match status" value="1"/>
</dbReference>
<evidence type="ECO:0000313" key="2">
    <source>
        <dbReference type="EMBL" id="MCJ2378165.1"/>
    </source>
</evidence>